<dbReference type="PROSITE" id="PS00061">
    <property type="entry name" value="ADH_SHORT"/>
    <property type="match status" value="1"/>
</dbReference>
<dbReference type="STRING" id="1764295.A0A5B8MX43"/>
<protein>
    <submittedName>
        <fullName evidence="2">Short-chain dehydrogenase/reductase</fullName>
    </submittedName>
</protein>
<reference evidence="2 3" key="1">
    <citation type="submission" date="2018-07" db="EMBL/GenBank/DDBJ databases">
        <title>The complete nuclear genome of the prasinophyte Chloropicon primus (CCMP1205).</title>
        <authorList>
            <person name="Pombert J.-F."/>
            <person name="Otis C."/>
            <person name="Turmel M."/>
            <person name="Lemieux C."/>
        </authorList>
    </citation>
    <scope>NUCLEOTIDE SEQUENCE [LARGE SCALE GENOMIC DNA]</scope>
    <source>
        <strain evidence="2 3">CCMP1205</strain>
    </source>
</reference>
<organism evidence="2 3">
    <name type="scientific">Chloropicon primus</name>
    <dbReference type="NCBI Taxonomy" id="1764295"/>
    <lineage>
        <taxon>Eukaryota</taxon>
        <taxon>Viridiplantae</taxon>
        <taxon>Chlorophyta</taxon>
        <taxon>Chloropicophyceae</taxon>
        <taxon>Chloropicales</taxon>
        <taxon>Chloropicaceae</taxon>
        <taxon>Chloropicon</taxon>
    </lineage>
</organism>
<sequence length="375" mass="40972">MCDMTGVDFYNHLVPFAASAGLCLSFSLAAQYEIGRFRTTQKLNRRMNVVITGGTKGIGKALAREFLSSGDRVFLASRDSEAVELARKDLAAQTGRGLDSILGASCDVSDYEDVVNLGDEAQRGMGRIDIWINNAGASGSFKSFLDSDAESIRRVVHTNLLGTMHGTKVAMSLFRKQGQGGHVFNMDGAGYDGNATPNYAAYGATKAAITQMNRSLRKEASARVGVHTLSPGMVLTDLLLEGSTAENRKAFNILCEMPETVASNLVPRVRYAAVKGSSGDQVRYLTLRRALGFLVNWHKRNGRFFDRSGDRTYSSEKERLTPARSAERELMTALTALQQRNQIAKTVDRLANLYSMCFIGIYLVLAEIATAQSIY</sequence>
<name>A0A5B8MX43_9CHLO</name>
<dbReference type="GO" id="GO:0015996">
    <property type="term" value="P:chlorophyll catabolic process"/>
    <property type="evidence" value="ECO:0007669"/>
    <property type="project" value="TreeGrafter"/>
</dbReference>
<dbReference type="InterPro" id="IPR020904">
    <property type="entry name" value="Sc_DH/Rdtase_CS"/>
</dbReference>
<dbReference type="PANTHER" id="PTHR24314">
    <property type="entry name" value="NON-SPECIFIC LIPID TRANSFER PROTEIN-RELATED"/>
    <property type="match status" value="1"/>
</dbReference>
<evidence type="ECO:0000313" key="2">
    <source>
        <dbReference type="EMBL" id="QDZ24245.1"/>
    </source>
</evidence>
<dbReference type="GO" id="GO:0010304">
    <property type="term" value="P:PSII associated light-harvesting complex II catabolic process"/>
    <property type="evidence" value="ECO:0007669"/>
    <property type="project" value="TreeGrafter"/>
</dbReference>
<dbReference type="AlphaFoldDB" id="A0A5B8MX43"/>
<proteinExistence type="inferred from homology"/>
<evidence type="ECO:0000256" key="1">
    <source>
        <dbReference type="RuleBase" id="RU000363"/>
    </source>
</evidence>
<dbReference type="PRINTS" id="PR00080">
    <property type="entry name" value="SDRFAMILY"/>
</dbReference>
<dbReference type="SUPFAM" id="SSF51735">
    <property type="entry name" value="NAD(P)-binding Rossmann-fold domains"/>
    <property type="match status" value="1"/>
</dbReference>
<dbReference type="EMBL" id="CP031045">
    <property type="protein sequence ID" value="QDZ24245.1"/>
    <property type="molecule type" value="Genomic_DNA"/>
</dbReference>
<dbReference type="PRINTS" id="PR00081">
    <property type="entry name" value="GDHRDH"/>
</dbReference>
<dbReference type="Gene3D" id="3.40.50.720">
    <property type="entry name" value="NAD(P)-binding Rossmann-like Domain"/>
    <property type="match status" value="1"/>
</dbReference>
<dbReference type="CDD" id="cd05233">
    <property type="entry name" value="SDR_c"/>
    <property type="match status" value="1"/>
</dbReference>
<dbReference type="Pfam" id="PF00106">
    <property type="entry name" value="adh_short"/>
    <property type="match status" value="1"/>
</dbReference>
<dbReference type="InterPro" id="IPR052625">
    <property type="entry name" value="Chl_b_Red"/>
</dbReference>
<comment type="similarity">
    <text evidence="1">Belongs to the short-chain dehydrogenases/reductases (SDR) family.</text>
</comment>
<dbReference type="Proteomes" id="UP000316726">
    <property type="component" value="Chromosome 12"/>
</dbReference>
<dbReference type="InterPro" id="IPR002347">
    <property type="entry name" value="SDR_fam"/>
</dbReference>
<dbReference type="InterPro" id="IPR036291">
    <property type="entry name" value="NAD(P)-bd_dom_sf"/>
</dbReference>
<accession>A0A5B8MX43</accession>
<dbReference type="GO" id="GO:0034256">
    <property type="term" value="F:chlorophyll(ide) b reductase activity"/>
    <property type="evidence" value="ECO:0007669"/>
    <property type="project" value="TreeGrafter"/>
</dbReference>
<keyword evidence="3" id="KW-1185">Reference proteome</keyword>
<dbReference type="PANTHER" id="PTHR24314:SF21">
    <property type="entry name" value="CHLOROPHYLL(IDE) B REDUCTASE NYC1, CHLOROPLASTIC-RELATED"/>
    <property type="match status" value="1"/>
</dbReference>
<gene>
    <name evidence="2" type="ORF">A3770_12p67630</name>
</gene>
<evidence type="ECO:0000313" key="3">
    <source>
        <dbReference type="Proteomes" id="UP000316726"/>
    </source>
</evidence>
<dbReference type="OrthoDB" id="3592703at2759"/>